<protein>
    <submittedName>
        <fullName evidence="2">Uncharacterized protein</fullName>
    </submittedName>
</protein>
<dbReference type="EMBL" id="CP019655">
    <property type="protein sequence ID" value="AVF24349.1"/>
    <property type="molecule type" value="Genomic_DNA"/>
</dbReference>
<feature type="transmembrane region" description="Helical" evidence="1">
    <location>
        <begin position="665"/>
        <end position="689"/>
    </location>
</feature>
<gene>
    <name evidence="2" type="ORF">ERICIII_00083</name>
</gene>
<evidence type="ECO:0000313" key="2">
    <source>
        <dbReference type="EMBL" id="AVF24349.1"/>
    </source>
</evidence>
<feature type="transmembrane region" description="Helical" evidence="1">
    <location>
        <begin position="520"/>
        <end position="539"/>
    </location>
</feature>
<name>A0A2L1U862_9BACL</name>
<feature type="transmembrane region" description="Helical" evidence="1">
    <location>
        <begin position="25"/>
        <end position="42"/>
    </location>
</feature>
<evidence type="ECO:0000313" key="3">
    <source>
        <dbReference type="Proteomes" id="UP000239833"/>
    </source>
</evidence>
<dbReference type="GeneID" id="64216968"/>
<dbReference type="RefSeq" id="WP_230460795.1">
    <property type="nucleotide sequence ID" value="NZ_CP019655.1"/>
</dbReference>
<dbReference type="Proteomes" id="UP000239833">
    <property type="component" value="Chromosome"/>
</dbReference>
<feature type="transmembrane region" description="Helical" evidence="1">
    <location>
        <begin position="444"/>
        <end position="466"/>
    </location>
</feature>
<dbReference type="Pfam" id="PF18949">
    <property type="entry name" value="DUF5693"/>
    <property type="match status" value="1"/>
</dbReference>
<evidence type="ECO:0000256" key="1">
    <source>
        <dbReference type="SAM" id="Phobius"/>
    </source>
</evidence>
<keyword evidence="1" id="KW-1133">Transmembrane helix</keyword>
<dbReference type="STRING" id="147375.BXP28_16540"/>
<feature type="transmembrane region" description="Helical" evidence="1">
    <location>
        <begin position="401"/>
        <end position="432"/>
    </location>
</feature>
<feature type="transmembrane region" description="Helical" evidence="1">
    <location>
        <begin position="634"/>
        <end position="653"/>
    </location>
</feature>
<feature type="transmembrane region" description="Helical" evidence="1">
    <location>
        <begin position="560"/>
        <end position="579"/>
    </location>
</feature>
<dbReference type="InterPro" id="IPR043748">
    <property type="entry name" value="DUF5693"/>
</dbReference>
<keyword evidence="1" id="KW-0472">Membrane</keyword>
<dbReference type="AlphaFoldDB" id="A0A2L1U862"/>
<accession>A0A2L1U862</accession>
<reference evidence="3" key="1">
    <citation type="submission" date="2017-02" db="EMBL/GenBank/DDBJ databases">
        <title>Delineation of Paenibacillus larvae strains originating from foulbrood outbreaks.</title>
        <authorList>
            <person name="Beims H."/>
            <person name="Bunk B."/>
            <person name="Sproeer C."/>
            <person name="Mohr K.I."/>
            <person name="Pradella S."/>
            <person name="Guenther G."/>
            <person name="Rohde M."/>
            <person name="von der Ohe W."/>
            <person name="Steinert M."/>
        </authorList>
    </citation>
    <scope>NUCLEOTIDE SEQUENCE [LARGE SCALE GENOMIC DNA]</scope>
    <source>
        <strain evidence="3">Eric_III</strain>
    </source>
</reference>
<keyword evidence="1" id="KW-0812">Transmembrane</keyword>
<organism evidence="2 3">
    <name type="scientific">Paenibacillus larvae subsp. larvae</name>
    <dbReference type="NCBI Taxonomy" id="147375"/>
    <lineage>
        <taxon>Bacteria</taxon>
        <taxon>Bacillati</taxon>
        <taxon>Bacillota</taxon>
        <taxon>Bacilli</taxon>
        <taxon>Bacillales</taxon>
        <taxon>Paenibacillaceae</taxon>
        <taxon>Paenibacillus</taxon>
    </lineage>
</organism>
<feature type="transmembrane region" description="Helical" evidence="1">
    <location>
        <begin position="487"/>
        <end position="514"/>
    </location>
</feature>
<sequence>MGGQNGVNSLVQWYKKGNTVLRKCLWWFVIIGLLASLPLAYVRHETESSAKQVEFVFDYRNLLDIADLRTNPEQFVQDQLKKMKQNGIHSLAVYEATLPELRESRRIEQFTSKEAATLTQTPVKPDENFTYILFKDADTQKQLEPMIKETFAAYNVQTKAWSFKNQPGLVIQMSQDEANLKPMDPDPITLKMLKDEGFNIVARLSNKRPFDEKKMDALLKDLSGYGVSRIVVDGESMPGYDSAKGGENKNNLETMAKLMNKYHMGTATVEIIVKEQPKGFDTIAKETNYNVVRLHSFSEKDSEKLMENVPYAKMKDNIQTVADRFVLAVKDRNIRMVFLHAKPVRNIDNGTIKDPLDNLYKTLTGKDGAIKRIEHDGFKMDKAHAFINNTFDGIGRTICSLLVLLGGVSLITLLVSYFFPWSALAVFVIGLMGALGLNVLSNHIYSMVMALGTAVSAPSLAVMVAIRSVRTGQVAKSKSAVGFAVWTLIKSTLISAIGILYVVALLNSIVYYLLLEQFRGVGLLHLLPIAIVALYLLFFSEDLSFRGKIDRMKGMLAFNINVLWVAVAAIAGVAAYYYLSRTGNEGQVSGIERTFRAFLENTIGVRPRNKEFLLAHPLFILGAYLAVRYKHAVYLFIVGVIGQLSIVDTFAHLHTPLMISGIRVGIGLVFGIIIGLILVGCCEIVLGSWKKWAPKLKD</sequence>
<proteinExistence type="predicted"/>